<sequence>MDDRSWRSALTSLVRSDDEVAARRLAESSGRHGGTPVDSLPGRCRATVCGTLRSVTVDPSANCCSVEAELFDGSGTVRLRWIGRESIAGIEPGRQVRVTGTMSHCSGGNRLMYNPAYELLPQRP</sequence>
<protein>
    <submittedName>
        <fullName evidence="1">OB-fold nucleic acid binding domain-containing protein</fullName>
    </submittedName>
</protein>
<reference evidence="2" key="1">
    <citation type="journal article" date="2019" name="Int. J. Syst. Evol. Microbiol.">
        <title>The Global Catalogue of Microorganisms (GCM) 10K type strain sequencing project: providing services to taxonomists for standard genome sequencing and annotation.</title>
        <authorList>
            <consortium name="The Broad Institute Genomics Platform"/>
            <consortium name="The Broad Institute Genome Sequencing Center for Infectious Disease"/>
            <person name="Wu L."/>
            <person name="Ma J."/>
        </authorList>
    </citation>
    <scope>NUCLEOTIDE SEQUENCE [LARGE SCALE GENOMIC DNA]</scope>
    <source>
        <strain evidence="2">NCAIM B.02333</strain>
    </source>
</reference>
<comment type="caution">
    <text evidence="1">The sequence shown here is derived from an EMBL/GenBank/DDBJ whole genome shotgun (WGS) entry which is preliminary data.</text>
</comment>
<organism evidence="1 2">
    <name type="scientific">Aquipuribacter hungaricus</name>
    <dbReference type="NCBI Taxonomy" id="545624"/>
    <lineage>
        <taxon>Bacteria</taxon>
        <taxon>Bacillati</taxon>
        <taxon>Actinomycetota</taxon>
        <taxon>Actinomycetes</taxon>
        <taxon>Micrococcales</taxon>
        <taxon>Intrasporangiaceae</taxon>
        <taxon>Aquipuribacter</taxon>
    </lineage>
</organism>
<name>A0ABV7WD11_9MICO</name>
<gene>
    <name evidence="1" type="ORF">ACFOLH_05140</name>
</gene>
<proteinExistence type="predicted"/>
<dbReference type="InterPro" id="IPR012340">
    <property type="entry name" value="NA-bd_OB-fold"/>
</dbReference>
<evidence type="ECO:0000313" key="2">
    <source>
        <dbReference type="Proteomes" id="UP001595685"/>
    </source>
</evidence>
<accession>A0ABV7WD11</accession>
<dbReference type="CDD" id="cd04488">
    <property type="entry name" value="RecG_wedge_OBF"/>
    <property type="match status" value="1"/>
</dbReference>
<dbReference type="Proteomes" id="UP001595685">
    <property type="component" value="Unassembled WGS sequence"/>
</dbReference>
<dbReference type="RefSeq" id="WP_340293009.1">
    <property type="nucleotide sequence ID" value="NZ_JBBEOI010000092.1"/>
</dbReference>
<keyword evidence="2" id="KW-1185">Reference proteome</keyword>
<evidence type="ECO:0000313" key="1">
    <source>
        <dbReference type="EMBL" id="MFC3687723.1"/>
    </source>
</evidence>
<dbReference type="EMBL" id="JBHRWW010000002">
    <property type="protein sequence ID" value="MFC3687723.1"/>
    <property type="molecule type" value="Genomic_DNA"/>
</dbReference>
<dbReference type="Gene3D" id="2.40.50.140">
    <property type="entry name" value="Nucleic acid-binding proteins"/>
    <property type="match status" value="1"/>
</dbReference>